<feature type="compositionally biased region" description="Low complexity" evidence="3">
    <location>
        <begin position="273"/>
        <end position="296"/>
    </location>
</feature>
<dbReference type="OrthoDB" id="3800936at2759"/>
<dbReference type="InterPro" id="IPR012677">
    <property type="entry name" value="Nucleotide-bd_a/b_plait_sf"/>
</dbReference>
<comment type="caution">
    <text evidence="5">The sequence shown here is derived from an EMBL/GenBank/DDBJ whole genome shotgun (WGS) entry which is preliminary data.</text>
</comment>
<dbReference type="PANTHER" id="PTHR21245">
    <property type="entry name" value="HETEROGENEOUS NUCLEAR RIBONUCLEOPROTEIN"/>
    <property type="match status" value="1"/>
</dbReference>
<evidence type="ECO:0000256" key="1">
    <source>
        <dbReference type="ARBA" id="ARBA00022884"/>
    </source>
</evidence>
<dbReference type="Pfam" id="PF00076">
    <property type="entry name" value="RRM_1"/>
    <property type="match status" value="1"/>
</dbReference>
<dbReference type="GO" id="GO:0003723">
    <property type="term" value="F:RNA binding"/>
    <property type="evidence" value="ECO:0007669"/>
    <property type="project" value="UniProtKB-UniRule"/>
</dbReference>
<feature type="compositionally biased region" description="Low complexity" evidence="3">
    <location>
        <begin position="229"/>
        <end position="240"/>
    </location>
</feature>
<dbReference type="InterPro" id="IPR000504">
    <property type="entry name" value="RRM_dom"/>
</dbReference>
<keyword evidence="6" id="KW-1185">Reference proteome</keyword>
<evidence type="ECO:0000256" key="2">
    <source>
        <dbReference type="PROSITE-ProRule" id="PRU00176"/>
    </source>
</evidence>
<evidence type="ECO:0000313" key="6">
    <source>
        <dbReference type="Proteomes" id="UP000708148"/>
    </source>
</evidence>
<name>A0A8S1ITQ1_9CHLO</name>
<dbReference type="AlphaFoldDB" id="A0A8S1ITQ1"/>
<feature type="domain" description="RRM" evidence="4">
    <location>
        <begin position="45"/>
        <end position="125"/>
    </location>
</feature>
<evidence type="ECO:0000259" key="4">
    <source>
        <dbReference type="PROSITE" id="PS50102"/>
    </source>
</evidence>
<dbReference type="Proteomes" id="UP000708148">
    <property type="component" value="Unassembled WGS sequence"/>
</dbReference>
<evidence type="ECO:0000256" key="3">
    <source>
        <dbReference type="SAM" id="MobiDB-lite"/>
    </source>
</evidence>
<proteinExistence type="predicted"/>
<dbReference type="SMART" id="SM00360">
    <property type="entry name" value="RRM"/>
    <property type="match status" value="1"/>
</dbReference>
<accession>A0A8S1ITQ1</accession>
<dbReference type="InterPro" id="IPR035979">
    <property type="entry name" value="RBD_domain_sf"/>
</dbReference>
<reference evidence="5" key="1">
    <citation type="submission" date="2020-12" db="EMBL/GenBank/DDBJ databases">
        <authorList>
            <person name="Iha C."/>
        </authorList>
    </citation>
    <scope>NUCLEOTIDE SEQUENCE</scope>
</reference>
<dbReference type="SUPFAM" id="SSF54928">
    <property type="entry name" value="RNA-binding domain, RBD"/>
    <property type="match status" value="1"/>
</dbReference>
<organism evidence="5 6">
    <name type="scientific">Ostreobium quekettii</name>
    <dbReference type="NCBI Taxonomy" id="121088"/>
    <lineage>
        <taxon>Eukaryota</taxon>
        <taxon>Viridiplantae</taxon>
        <taxon>Chlorophyta</taxon>
        <taxon>core chlorophytes</taxon>
        <taxon>Ulvophyceae</taxon>
        <taxon>TCBD clade</taxon>
        <taxon>Bryopsidales</taxon>
        <taxon>Ostreobineae</taxon>
        <taxon>Ostreobiaceae</taxon>
        <taxon>Ostreobium</taxon>
    </lineage>
</organism>
<gene>
    <name evidence="5" type="ORF">OSTQU699_LOCUS3746</name>
</gene>
<feature type="region of interest" description="Disordered" evidence="3">
    <location>
        <begin position="229"/>
        <end position="322"/>
    </location>
</feature>
<sequence>MVMQNGRMKCGQRFSKLVMRWLKDRILTVTWAELRKNDGDQEKVKSIYIGNLPHTVTEEKLKDMFKAYGEVERIVLPLGTDGHKYREYGFVHYTDRAWALKAIEAAGQERPVLDGRELSVALAKPPVVSEPRAPGLDSRGRVPASAGSRGPGGRNRPLARAGHRGMGGGYPDAFEGYGGYGGYGGGEYGGGGFGGYAAAGGYEMGGVSLVPMYLPNGQVGFVFQQQQQQQQQHLQQQHQQRLGPAAPSSGGPIRKGAGQHSHSGGHRGERGSGDYAGSSYGSYGSYGSQRNQRGPGRPSGGSYGSYGGSSRGSGGSSRYRPY</sequence>
<evidence type="ECO:0000313" key="5">
    <source>
        <dbReference type="EMBL" id="CAD7698385.1"/>
    </source>
</evidence>
<dbReference type="EMBL" id="CAJHUC010000818">
    <property type="protein sequence ID" value="CAD7698385.1"/>
    <property type="molecule type" value="Genomic_DNA"/>
</dbReference>
<keyword evidence="1 2" id="KW-0694">RNA-binding</keyword>
<feature type="region of interest" description="Disordered" evidence="3">
    <location>
        <begin position="129"/>
        <end position="165"/>
    </location>
</feature>
<dbReference type="PROSITE" id="PS50102">
    <property type="entry name" value="RRM"/>
    <property type="match status" value="1"/>
</dbReference>
<feature type="compositionally biased region" description="Gly residues" evidence="3">
    <location>
        <begin position="297"/>
        <end position="315"/>
    </location>
</feature>
<dbReference type="Gene3D" id="3.30.70.330">
    <property type="match status" value="1"/>
</dbReference>
<protein>
    <recommendedName>
        <fullName evidence="4">RRM domain-containing protein</fullName>
    </recommendedName>
</protein>